<evidence type="ECO:0000256" key="1">
    <source>
        <dbReference type="ARBA" id="ARBA00009013"/>
    </source>
</evidence>
<dbReference type="InterPro" id="IPR003658">
    <property type="entry name" value="Anti-sigma_ant"/>
</dbReference>
<dbReference type="AlphaFoldDB" id="A0A1E3RW81"/>
<dbReference type="PROSITE" id="PS50801">
    <property type="entry name" value="STAS"/>
    <property type="match status" value="1"/>
</dbReference>
<evidence type="ECO:0000313" key="4">
    <source>
        <dbReference type="EMBL" id="ODQ94110.1"/>
    </source>
</evidence>
<dbReference type="NCBIfam" id="TIGR00377">
    <property type="entry name" value="ant_ant_sig"/>
    <property type="match status" value="1"/>
</dbReference>
<dbReference type="InterPro" id="IPR036513">
    <property type="entry name" value="STAS_dom_sf"/>
</dbReference>
<evidence type="ECO:0000259" key="3">
    <source>
        <dbReference type="PROSITE" id="PS50801"/>
    </source>
</evidence>
<organism evidence="4 5">
    <name type="scientific">Mycolicibacterium holsaticum</name>
    <dbReference type="NCBI Taxonomy" id="152142"/>
    <lineage>
        <taxon>Bacteria</taxon>
        <taxon>Bacillati</taxon>
        <taxon>Actinomycetota</taxon>
        <taxon>Actinomycetes</taxon>
        <taxon>Mycobacteriales</taxon>
        <taxon>Mycobacteriaceae</taxon>
        <taxon>Mycolicibacterium</taxon>
    </lineage>
</organism>
<evidence type="ECO:0000256" key="2">
    <source>
        <dbReference type="RuleBase" id="RU003749"/>
    </source>
</evidence>
<dbReference type="InterPro" id="IPR002645">
    <property type="entry name" value="STAS_dom"/>
</dbReference>
<dbReference type="GO" id="GO:0043856">
    <property type="term" value="F:anti-sigma factor antagonist activity"/>
    <property type="evidence" value="ECO:0007669"/>
    <property type="project" value="InterPro"/>
</dbReference>
<comment type="caution">
    <text evidence="4">The sequence shown here is derived from an EMBL/GenBank/DDBJ whole genome shotgun (WGS) entry which is preliminary data.</text>
</comment>
<dbReference type="PANTHER" id="PTHR33495:SF13">
    <property type="entry name" value="ANTI-SIGMA-F FACTOR ANTAGONIST RSFB"/>
    <property type="match status" value="1"/>
</dbReference>
<dbReference type="PANTHER" id="PTHR33495">
    <property type="entry name" value="ANTI-SIGMA FACTOR ANTAGONIST TM_1081-RELATED-RELATED"/>
    <property type="match status" value="1"/>
</dbReference>
<sequence length="121" mass="11912">MPGTDPITTSVTHQDGVAVVAVGGDVDVATVAALEASITDALAAKPTALVIDLSDVDFLASAGLQTLVATNEAVSKTTAFAVVANGPATSRPIQLTGLDSVFSLYSTLAEALAAVGAASQN</sequence>
<evidence type="ECO:0000313" key="5">
    <source>
        <dbReference type="Proteomes" id="UP000094243"/>
    </source>
</evidence>
<keyword evidence="5" id="KW-1185">Reference proteome</keyword>
<reference evidence="5" key="1">
    <citation type="submission" date="2016-09" db="EMBL/GenBank/DDBJ databases">
        <authorList>
            <person name="Greninger A.L."/>
            <person name="Jerome K.R."/>
            <person name="Mcnair B."/>
            <person name="Wallis C."/>
            <person name="Fang F."/>
        </authorList>
    </citation>
    <scope>NUCLEOTIDE SEQUENCE [LARGE SCALE GENOMIC DNA]</scope>
    <source>
        <strain evidence="5">M7</strain>
    </source>
</reference>
<dbReference type="OrthoDB" id="3393696at2"/>
<dbReference type="Gene3D" id="3.30.750.24">
    <property type="entry name" value="STAS domain"/>
    <property type="match status" value="1"/>
</dbReference>
<dbReference type="Proteomes" id="UP000094243">
    <property type="component" value="Unassembled WGS sequence"/>
</dbReference>
<dbReference type="EMBL" id="MIGZ01000048">
    <property type="protein sequence ID" value="ODQ94110.1"/>
    <property type="molecule type" value="Genomic_DNA"/>
</dbReference>
<gene>
    <name evidence="4" type="ORF">BHQ17_10355</name>
</gene>
<dbReference type="CDD" id="cd07043">
    <property type="entry name" value="STAS_anti-anti-sigma_factors"/>
    <property type="match status" value="1"/>
</dbReference>
<dbReference type="Pfam" id="PF01740">
    <property type="entry name" value="STAS"/>
    <property type="match status" value="1"/>
</dbReference>
<name>A0A1E3RW81_9MYCO</name>
<dbReference type="RefSeq" id="WP_069405123.1">
    <property type="nucleotide sequence ID" value="NZ_JBHRZJ010000014.1"/>
</dbReference>
<protein>
    <recommendedName>
        <fullName evidence="2">Anti-sigma factor antagonist</fullName>
    </recommendedName>
</protein>
<comment type="similarity">
    <text evidence="1 2">Belongs to the anti-sigma-factor antagonist family.</text>
</comment>
<dbReference type="SUPFAM" id="SSF52091">
    <property type="entry name" value="SpoIIaa-like"/>
    <property type="match status" value="1"/>
</dbReference>
<accession>A0A1E3RW81</accession>
<proteinExistence type="inferred from homology"/>
<feature type="domain" description="STAS" evidence="3">
    <location>
        <begin position="7"/>
        <end position="115"/>
    </location>
</feature>